<feature type="transmembrane region" description="Helical" evidence="8">
    <location>
        <begin position="116"/>
        <end position="137"/>
    </location>
</feature>
<accession>A0A4R3L121</accession>
<evidence type="ECO:0000256" key="4">
    <source>
        <dbReference type="ARBA" id="ARBA00022475"/>
    </source>
</evidence>
<dbReference type="RefSeq" id="WP_132127561.1">
    <property type="nucleotide sequence ID" value="NZ_CP042432.1"/>
</dbReference>
<feature type="transmembrane region" description="Helical" evidence="8">
    <location>
        <begin position="158"/>
        <end position="178"/>
    </location>
</feature>
<comment type="subcellular location">
    <subcellularLocation>
        <location evidence="2">Cell inner membrane</location>
        <topology evidence="2">Multi-pass membrane protein</topology>
    </subcellularLocation>
</comment>
<evidence type="ECO:0000256" key="6">
    <source>
        <dbReference type="ARBA" id="ARBA00022989"/>
    </source>
</evidence>
<dbReference type="PANTHER" id="PTHR43702:SF11">
    <property type="entry name" value="L-FUCOSE-PROTON SYMPORTER"/>
    <property type="match status" value="1"/>
</dbReference>
<evidence type="ECO:0000256" key="7">
    <source>
        <dbReference type="ARBA" id="ARBA00023136"/>
    </source>
</evidence>
<dbReference type="InterPro" id="IPR011701">
    <property type="entry name" value="MFS"/>
</dbReference>
<feature type="transmembrane region" description="Helical" evidence="8">
    <location>
        <begin position="367"/>
        <end position="384"/>
    </location>
</feature>
<evidence type="ECO:0000313" key="10">
    <source>
        <dbReference type="Proteomes" id="UP000295807"/>
    </source>
</evidence>
<dbReference type="AlphaFoldDB" id="A0A4R3L121"/>
<dbReference type="InterPro" id="IPR005275">
    <property type="entry name" value="Lfuc_symporter_FucP"/>
</dbReference>
<evidence type="ECO:0000256" key="2">
    <source>
        <dbReference type="ARBA" id="ARBA00004429"/>
    </source>
</evidence>
<dbReference type="InterPro" id="IPR050375">
    <property type="entry name" value="MFS_TsgA-like"/>
</dbReference>
<feature type="transmembrane region" description="Helical" evidence="8">
    <location>
        <begin position="92"/>
        <end position="110"/>
    </location>
</feature>
<evidence type="ECO:0000256" key="1">
    <source>
        <dbReference type="ARBA" id="ARBA00003321"/>
    </source>
</evidence>
<name>A0A4R3L121_9SPHI</name>
<dbReference type="PANTHER" id="PTHR43702">
    <property type="entry name" value="L-FUCOSE-PROTON SYMPORTER"/>
    <property type="match status" value="1"/>
</dbReference>
<dbReference type="InterPro" id="IPR005964">
    <property type="entry name" value="Glc/Gal_transptr_bac"/>
</dbReference>
<organism evidence="9 10">
    <name type="scientific">Anseongella ginsenosidimutans</name>
    <dbReference type="NCBI Taxonomy" id="496056"/>
    <lineage>
        <taxon>Bacteria</taxon>
        <taxon>Pseudomonadati</taxon>
        <taxon>Bacteroidota</taxon>
        <taxon>Sphingobacteriia</taxon>
        <taxon>Sphingobacteriales</taxon>
        <taxon>Sphingobacteriaceae</taxon>
        <taxon>Anseongella</taxon>
    </lineage>
</organism>
<comment type="function">
    <text evidence="1">Intake of glucose and galactose.</text>
</comment>
<evidence type="ECO:0000256" key="8">
    <source>
        <dbReference type="SAM" id="Phobius"/>
    </source>
</evidence>
<feature type="transmembrane region" description="Helical" evidence="8">
    <location>
        <begin position="309"/>
        <end position="327"/>
    </location>
</feature>
<dbReference type="NCBIfam" id="TIGR01272">
    <property type="entry name" value="gluP"/>
    <property type="match status" value="1"/>
</dbReference>
<comment type="similarity">
    <text evidence="3">Belongs to the major facilitator superfamily. FHS transporter (TC 2.A.1.7) family.</text>
</comment>
<dbReference type="EMBL" id="SMAD01000001">
    <property type="protein sequence ID" value="TCS90102.1"/>
    <property type="molecule type" value="Genomic_DNA"/>
</dbReference>
<protein>
    <submittedName>
        <fullName evidence="9">FHS family L-fucose permease-like MFS transporter</fullName>
    </submittedName>
</protein>
<dbReference type="GO" id="GO:0015535">
    <property type="term" value="F:fucose:proton symporter activity"/>
    <property type="evidence" value="ECO:0007669"/>
    <property type="project" value="InterPro"/>
</dbReference>
<dbReference type="NCBIfam" id="TIGR00885">
    <property type="entry name" value="fucP"/>
    <property type="match status" value="1"/>
</dbReference>
<dbReference type="InterPro" id="IPR036259">
    <property type="entry name" value="MFS_trans_sf"/>
</dbReference>
<dbReference type="GO" id="GO:0005354">
    <property type="term" value="F:galactose transmembrane transporter activity"/>
    <property type="evidence" value="ECO:0007669"/>
    <property type="project" value="InterPro"/>
</dbReference>
<dbReference type="GO" id="GO:0055056">
    <property type="term" value="F:D-glucose transmembrane transporter activity"/>
    <property type="evidence" value="ECO:0007669"/>
    <property type="project" value="InterPro"/>
</dbReference>
<feature type="transmembrane region" description="Helical" evidence="8">
    <location>
        <begin position="333"/>
        <end position="355"/>
    </location>
</feature>
<sequence>MAIPATPVNPAGSEMSNGMGKKYLIPFILVTSLFFLWGLANILNSALIAHFQPLFNISRSMALLVETAFYFGYFLVAIPAGLFMETKGYKRGIILGLLLYAAGALLFIPAAETLTFAFFLGALFIIASGLAFLETAANPYVTILGNPRTAVQRLNLSQSFNGVALIVGPVLASQLIFAGNEGELLTQASKQKAADAVIVPYIGIAVAVLFVAFLFSLTKMPEPANSGKLRFDRSIFQHKHLTRGIIAQFFYVGAQASIWGITIDYVTHLLPGISKEAASGTFLAAGTFLFVAGRFIGTFLMSYVKEQRLLWIFALFAFLFCLVGIYAGGYVAVYAVLGLNFFMSIMFPTIFALGVKDLGTNTKLGSSFIIMAIVGGAALPPIVGAVSDTAGIQACFWLPALCFLVVMYYGLSGYKIREVSA</sequence>
<proteinExistence type="inferred from homology"/>
<dbReference type="GO" id="GO:1904659">
    <property type="term" value="P:D-glucose transmembrane transport"/>
    <property type="evidence" value="ECO:0007669"/>
    <property type="project" value="InterPro"/>
</dbReference>
<keyword evidence="7 8" id="KW-0472">Membrane</keyword>
<feature type="transmembrane region" description="Helical" evidence="8">
    <location>
        <begin position="63"/>
        <end position="83"/>
    </location>
</feature>
<feature type="transmembrane region" description="Helical" evidence="8">
    <location>
        <begin position="23"/>
        <end position="43"/>
    </location>
</feature>
<dbReference type="Proteomes" id="UP000295807">
    <property type="component" value="Unassembled WGS sequence"/>
</dbReference>
<dbReference type="Gene3D" id="1.20.1250.20">
    <property type="entry name" value="MFS general substrate transporter like domains"/>
    <property type="match status" value="2"/>
</dbReference>
<evidence type="ECO:0000313" key="9">
    <source>
        <dbReference type="EMBL" id="TCS90102.1"/>
    </source>
</evidence>
<keyword evidence="4" id="KW-1003">Cell membrane</keyword>
<dbReference type="Pfam" id="PF07690">
    <property type="entry name" value="MFS_1"/>
    <property type="match status" value="1"/>
</dbReference>
<feature type="transmembrane region" description="Helical" evidence="8">
    <location>
        <begin position="282"/>
        <end position="302"/>
    </location>
</feature>
<dbReference type="GO" id="GO:0005886">
    <property type="term" value="C:plasma membrane"/>
    <property type="evidence" value="ECO:0007669"/>
    <property type="project" value="UniProtKB-SubCell"/>
</dbReference>
<feature type="transmembrane region" description="Helical" evidence="8">
    <location>
        <begin position="198"/>
        <end position="220"/>
    </location>
</feature>
<keyword evidence="5 8" id="KW-0812">Transmembrane</keyword>
<dbReference type="SUPFAM" id="SSF103473">
    <property type="entry name" value="MFS general substrate transporter"/>
    <property type="match status" value="1"/>
</dbReference>
<keyword evidence="6 8" id="KW-1133">Transmembrane helix</keyword>
<feature type="transmembrane region" description="Helical" evidence="8">
    <location>
        <begin position="241"/>
        <end position="262"/>
    </location>
</feature>
<feature type="transmembrane region" description="Helical" evidence="8">
    <location>
        <begin position="390"/>
        <end position="411"/>
    </location>
</feature>
<evidence type="ECO:0000256" key="5">
    <source>
        <dbReference type="ARBA" id="ARBA00022692"/>
    </source>
</evidence>
<reference evidence="9 10" key="1">
    <citation type="submission" date="2019-03" db="EMBL/GenBank/DDBJ databases">
        <title>Genomic Encyclopedia of Type Strains, Phase IV (KMG-IV): sequencing the most valuable type-strain genomes for metagenomic binning, comparative biology and taxonomic classification.</title>
        <authorList>
            <person name="Goeker M."/>
        </authorList>
    </citation>
    <scope>NUCLEOTIDE SEQUENCE [LARGE SCALE GENOMIC DNA]</scope>
    <source>
        <strain evidence="9 10">DSM 21100</strain>
    </source>
</reference>
<comment type="caution">
    <text evidence="9">The sequence shown here is derived from an EMBL/GenBank/DDBJ whole genome shotgun (WGS) entry which is preliminary data.</text>
</comment>
<dbReference type="CDD" id="cd17394">
    <property type="entry name" value="MFS_FucP_like"/>
    <property type="match status" value="1"/>
</dbReference>
<evidence type="ECO:0000256" key="3">
    <source>
        <dbReference type="ARBA" id="ARBA00009120"/>
    </source>
</evidence>
<dbReference type="OrthoDB" id="9786665at2"/>
<keyword evidence="10" id="KW-1185">Reference proteome</keyword>
<gene>
    <name evidence="9" type="ORF">EDD80_101300</name>
</gene>